<feature type="transmembrane region" description="Helical" evidence="1">
    <location>
        <begin position="51"/>
        <end position="70"/>
    </location>
</feature>
<name>A0A1F5G3T8_9BACT</name>
<feature type="transmembrane region" description="Helical" evidence="1">
    <location>
        <begin position="91"/>
        <end position="109"/>
    </location>
</feature>
<dbReference type="EMBL" id="MFAZ01000040">
    <property type="protein sequence ID" value="OGD86532.1"/>
    <property type="molecule type" value="Genomic_DNA"/>
</dbReference>
<dbReference type="InterPro" id="IPR043993">
    <property type="entry name" value="T4SS_pilin"/>
</dbReference>
<comment type="caution">
    <text evidence="2">The sequence shown here is derived from an EMBL/GenBank/DDBJ whole genome shotgun (WGS) entry which is preliminary data.</text>
</comment>
<organism evidence="2 3">
    <name type="scientific">Candidatus Curtissbacteria bacterium RIFCSPHIGHO2_01_FULL_41_11</name>
    <dbReference type="NCBI Taxonomy" id="1797711"/>
    <lineage>
        <taxon>Bacteria</taxon>
        <taxon>Candidatus Curtissiibacteriota</taxon>
    </lineage>
</organism>
<evidence type="ECO:0000256" key="1">
    <source>
        <dbReference type="SAM" id="Phobius"/>
    </source>
</evidence>
<accession>A0A1F5G3T8</accession>
<evidence type="ECO:0000313" key="2">
    <source>
        <dbReference type="EMBL" id="OGD86532.1"/>
    </source>
</evidence>
<protein>
    <submittedName>
        <fullName evidence="2">Uncharacterized protein</fullName>
    </submittedName>
</protein>
<dbReference type="Pfam" id="PF18895">
    <property type="entry name" value="T4SS_pilin"/>
    <property type="match status" value="1"/>
</dbReference>
<dbReference type="Proteomes" id="UP000179102">
    <property type="component" value="Unassembled WGS sequence"/>
</dbReference>
<reference evidence="2 3" key="1">
    <citation type="journal article" date="2016" name="Nat. Commun.">
        <title>Thousands of microbial genomes shed light on interconnected biogeochemical processes in an aquifer system.</title>
        <authorList>
            <person name="Anantharaman K."/>
            <person name="Brown C.T."/>
            <person name="Hug L.A."/>
            <person name="Sharon I."/>
            <person name="Castelle C.J."/>
            <person name="Probst A.J."/>
            <person name="Thomas B.C."/>
            <person name="Singh A."/>
            <person name="Wilkins M.J."/>
            <person name="Karaoz U."/>
            <person name="Brodie E.L."/>
            <person name="Williams K.H."/>
            <person name="Hubbard S.S."/>
            <person name="Banfield J.F."/>
        </authorList>
    </citation>
    <scope>NUCLEOTIDE SEQUENCE [LARGE SCALE GENOMIC DNA]</scope>
</reference>
<proteinExistence type="predicted"/>
<dbReference type="AlphaFoldDB" id="A0A1F5G3T8"/>
<keyword evidence="1" id="KW-0472">Membrane</keyword>
<dbReference type="STRING" id="1797711.A2870_01890"/>
<evidence type="ECO:0000313" key="3">
    <source>
        <dbReference type="Proteomes" id="UP000179102"/>
    </source>
</evidence>
<sequence>MLKKARKLIIPAALYTAALLSPTGILALVPSGELVPKDIRPINNIVSVIRTIIQFILVVAFVLAFVMLLIGGIRWITAGGDEKAVGSARNMITAALIGLVIVLVAYALIKLVETFFGINIISGGVNIPQITDAP</sequence>
<keyword evidence="1" id="KW-1133">Transmembrane helix</keyword>
<gene>
    <name evidence="2" type="ORF">A2870_01890</name>
</gene>
<keyword evidence="1" id="KW-0812">Transmembrane</keyword>